<evidence type="ECO:0000313" key="10">
    <source>
        <dbReference type="EMBL" id="EAX96726.1"/>
    </source>
</evidence>
<evidence type="ECO:0000256" key="7">
    <source>
        <dbReference type="ARBA" id="ARBA00023065"/>
    </source>
</evidence>
<feature type="transmembrane region" description="Helical" evidence="9">
    <location>
        <begin position="559"/>
        <end position="580"/>
    </location>
</feature>
<evidence type="ECO:0000256" key="2">
    <source>
        <dbReference type="ARBA" id="ARBA00009904"/>
    </source>
</evidence>
<gene>
    <name evidence="10" type="ORF">TVAG_075320</name>
</gene>
<evidence type="ECO:0000256" key="6">
    <source>
        <dbReference type="ARBA" id="ARBA00022989"/>
    </source>
</evidence>
<evidence type="ECO:0000256" key="9">
    <source>
        <dbReference type="RuleBase" id="RU361189"/>
    </source>
</evidence>
<dbReference type="GO" id="GO:0016471">
    <property type="term" value="C:vacuolar proton-transporting V-type ATPase complex"/>
    <property type="evidence" value="ECO:0000318"/>
    <property type="project" value="GO_Central"/>
</dbReference>
<evidence type="ECO:0000313" key="11">
    <source>
        <dbReference type="Proteomes" id="UP000001542"/>
    </source>
</evidence>
<keyword evidence="5 9" id="KW-0375">Hydrogen ion transport</keyword>
<accession>A2FED9</accession>
<keyword evidence="7 9" id="KW-0406">Ion transport</keyword>
<reference evidence="10" key="1">
    <citation type="submission" date="2006-10" db="EMBL/GenBank/DDBJ databases">
        <authorList>
            <person name="Amadeo P."/>
            <person name="Zhao Q."/>
            <person name="Wortman J."/>
            <person name="Fraser-Liggett C."/>
            <person name="Carlton J."/>
        </authorList>
    </citation>
    <scope>NUCLEOTIDE SEQUENCE</scope>
    <source>
        <strain evidence="10">G3</strain>
    </source>
</reference>
<evidence type="ECO:0000256" key="4">
    <source>
        <dbReference type="ARBA" id="ARBA00022692"/>
    </source>
</evidence>
<protein>
    <recommendedName>
        <fullName evidence="9">V-type proton ATPase subunit a</fullName>
    </recommendedName>
</protein>
<dbReference type="STRING" id="5722.A2FED9"/>
<keyword evidence="11" id="KW-1185">Reference proteome</keyword>
<evidence type="ECO:0000256" key="3">
    <source>
        <dbReference type="ARBA" id="ARBA00022448"/>
    </source>
</evidence>
<dbReference type="OMA" id="FIDMILM"/>
<dbReference type="SMR" id="A2FED9"/>
<sequence length="797" mass="91581">MSVPSVFFPERMDYIEIISPTQSAAALIQEIAENGKIQLVDNNSGNATMNKRYTEVYLQCEEATRSLSFMKSQLQAAKKLPPQPTLHHALHASHGMTLQEVVNAILQADTELREKSTMYERIKDQLRQLKEKQNLLEFYIPNLDSDDAQDRSEVSESTRSLPYNDNMEMQSFNNLPSCTGYVANESIARLQKIILRVTRRNAVIHFGESNSKQTPFLVFVSSSVALQKIKAIAQSFSKNVYEFPTQMEEITRLRNELNGEISQTRSIAIQARSDNLRYLDEVAVHFWDWDARIVRESQIWSTIDFGDFSRDEGYVYYNGWMPRRYINELGPLAERATHNANSPVPIRTNNTQAEAQQREPPTFIETNNFQYSFQLFNDAYGVPNYNEINAGAFYCMYPFLFGIMFGDMGHSIFYLLVTLGMFIMVPLMKKKGNSMGGMLEMIDRFKWFLLFASVCSFYCGFLYNETFCLPINFFGSHYHVDDRNSNPQLTVYKKNSTSIYPFGLDPAWFFKDNELIFSNSLKMKMSVIVGMAQMIFGLILSFINNFVQRDWVSLITLRVPELLYLVPFYGYMVVIIIWKWCTNFKGNPSLYNVNVQKDGINLIQVMIGMILSFGSEDDDLKLYEGQWGAQAVITTIFFCSIPVFLVLRPCFEAYLHHGDPNWSVLEAIVMNLIHVIEFVLQALSHTASYLRLWALSLAHSQLSKVIWEELFLNGFNYSKTHDGPWTNGTWVLTFFVFLAFTVMTAAILLGMEAFSALLHGIRLMWVEFCSKFYGGGGYEFKPVSLKNTLKNAGYNDF</sequence>
<keyword evidence="8 9" id="KW-0472">Membrane</keyword>
<dbReference type="Pfam" id="PF01496">
    <property type="entry name" value="V_ATPase_I"/>
    <property type="match status" value="2"/>
</dbReference>
<feature type="transmembrane region" description="Helical" evidence="9">
    <location>
        <begin position="663"/>
        <end position="683"/>
    </location>
</feature>
<dbReference type="GO" id="GO:0046961">
    <property type="term" value="F:proton-transporting ATPase activity, rotational mechanism"/>
    <property type="evidence" value="ECO:0007669"/>
    <property type="project" value="InterPro"/>
</dbReference>
<keyword evidence="6 9" id="KW-1133">Transmembrane helix</keyword>
<dbReference type="Proteomes" id="UP000001542">
    <property type="component" value="Unassembled WGS sequence"/>
</dbReference>
<feature type="transmembrane region" description="Helical" evidence="9">
    <location>
        <begin position="730"/>
        <end position="754"/>
    </location>
</feature>
<dbReference type="AlphaFoldDB" id="A2FED9"/>
<dbReference type="GO" id="GO:0007035">
    <property type="term" value="P:vacuolar acidification"/>
    <property type="evidence" value="ECO:0000318"/>
    <property type="project" value="GO_Central"/>
</dbReference>
<dbReference type="GO" id="GO:0051117">
    <property type="term" value="F:ATPase binding"/>
    <property type="evidence" value="ECO:0000318"/>
    <property type="project" value="GO_Central"/>
</dbReference>
<feature type="transmembrane region" description="Helical" evidence="9">
    <location>
        <begin position="399"/>
        <end position="425"/>
    </location>
</feature>
<dbReference type="PANTHER" id="PTHR11629:SF63">
    <property type="entry name" value="V-TYPE PROTON ATPASE SUBUNIT A"/>
    <property type="match status" value="1"/>
</dbReference>
<comment type="similarity">
    <text evidence="2 9">Belongs to the V-ATPase 116 kDa subunit family.</text>
</comment>
<reference evidence="10" key="2">
    <citation type="journal article" date="2007" name="Science">
        <title>Draft genome sequence of the sexually transmitted pathogen Trichomonas vaginalis.</title>
        <authorList>
            <person name="Carlton J.M."/>
            <person name="Hirt R.P."/>
            <person name="Silva J.C."/>
            <person name="Delcher A.L."/>
            <person name="Schatz M."/>
            <person name="Zhao Q."/>
            <person name="Wortman J.R."/>
            <person name="Bidwell S.L."/>
            <person name="Alsmark U.C.M."/>
            <person name="Besteiro S."/>
            <person name="Sicheritz-Ponten T."/>
            <person name="Noel C.J."/>
            <person name="Dacks J.B."/>
            <person name="Foster P.G."/>
            <person name="Simillion C."/>
            <person name="Van de Peer Y."/>
            <person name="Miranda-Saavedra D."/>
            <person name="Barton G.J."/>
            <person name="Westrop G.D."/>
            <person name="Mueller S."/>
            <person name="Dessi D."/>
            <person name="Fiori P.L."/>
            <person name="Ren Q."/>
            <person name="Paulsen I."/>
            <person name="Zhang H."/>
            <person name="Bastida-Corcuera F.D."/>
            <person name="Simoes-Barbosa A."/>
            <person name="Brown M.T."/>
            <person name="Hayes R.D."/>
            <person name="Mukherjee M."/>
            <person name="Okumura C.Y."/>
            <person name="Schneider R."/>
            <person name="Smith A.J."/>
            <person name="Vanacova S."/>
            <person name="Villalvazo M."/>
            <person name="Haas B.J."/>
            <person name="Pertea M."/>
            <person name="Feldblyum T.V."/>
            <person name="Utterback T.R."/>
            <person name="Shu C.L."/>
            <person name="Osoegawa K."/>
            <person name="de Jong P.J."/>
            <person name="Hrdy I."/>
            <person name="Horvathova L."/>
            <person name="Zubacova Z."/>
            <person name="Dolezal P."/>
            <person name="Malik S.B."/>
            <person name="Logsdon J.M. Jr."/>
            <person name="Henze K."/>
            <person name="Gupta A."/>
            <person name="Wang C.C."/>
            <person name="Dunne R.L."/>
            <person name="Upcroft J.A."/>
            <person name="Upcroft P."/>
            <person name="White O."/>
            <person name="Salzberg S.L."/>
            <person name="Tang P."/>
            <person name="Chiu C.-H."/>
            <person name="Lee Y.-S."/>
            <person name="Embley T.M."/>
            <person name="Coombs G.H."/>
            <person name="Mottram J.C."/>
            <person name="Tachezy J."/>
            <person name="Fraser-Liggett C.M."/>
            <person name="Johnson P.J."/>
        </authorList>
    </citation>
    <scope>NUCLEOTIDE SEQUENCE [LARGE SCALE GENOMIC DNA]</scope>
    <source>
        <strain evidence="10">G3</strain>
    </source>
</reference>
<dbReference type="GO" id="GO:0000220">
    <property type="term" value="C:vacuolar proton-transporting V-type ATPase, V0 domain"/>
    <property type="evidence" value="ECO:0007669"/>
    <property type="project" value="InterPro"/>
</dbReference>
<dbReference type="PANTHER" id="PTHR11629">
    <property type="entry name" value="VACUOLAR PROTON ATPASES"/>
    <property type="match status" value="1"/>
</dbReference>
<dbReference type="eggNOG" id="KOG2189">
    <property type="taxonomic scope" value="Eukaryota"/>
</dbReference>
<comment type="function">
    <text evidence="9">Essential component of the vacuolar proton pump (V-ATPase), a multimeric enzyme that catalyzes the translocation of protons across the membranes. Required for assembly and activity of the V-ATPase.</text>
</comment>
<dbReference type="VEuPathDB" id="TrichDB:TVAGG3_0567620"/>
<evidence type="ECO:0000256" key="8">
    <source>
        <dbReference type="ARBA" id="ARBA00023136"/>
    </source>
</evidence>
<dbReference type="VEuPathDB" id="TrichDB:TVAG_075320"/>
<evidence type="ECO:0000256" key="1">
    <source>
        <dbReference type="ARBA" id="ARBA00004141"/>
    </source>
</evidence>
<dbReference type="InterPro" id="IPR002490">
    <property type="entry name" value="V-ATPase_116kDa_su"/>
</dbReference>
<dbReference type="KEGG" id="tva:4754503"/>
<keyword evidence="3 9" id="KW-0813">Transport</keyword>
<feature type="transmembrane region" description="Helical" evidence="9">
    <location>
        <begin position="627"/>
        <end position="651"/>
    </location>
</feature>
<organism evidence="10 11">
    <name type="scientific">Trichomonas vaginalis (strain ATCC PRA-98 / G3)</name>
    <dbReference type="NCBI Taxonomy" id="412133"/>
    <lineage>
        <taxon>Eukaryota</taxon>
        <taxon>Metamonada</taxon>
        <taxon>Parabasalia</taxon>
        <taxon>Trichomonadida</taxon>
        <taxon>Trichomonadidae</taxon>
        <taxon>Trichomonas</taxon>
    </lineage>
</organism>
<proteinExistence type="inferred from homology"/>
<dbReference type="FunCoup" id="A2FED9">
    <property type="interactions" value="128"/>
</dbReference>
<dbReference type="InParanoid" id="A2FED9"/>
<dbReference type="EMBL" id="DS113746">
    <property type="protein sequence ID" value="EAX96726.1"/>
    <property type="molecule type" value="Genomic_DNA"/>
</dbReference>
<dbReference type="OrthoDB" id="10264220at2759"/>
<comment type="subcellular location">
    <subcellularLocation>
        <location evidence="1">Membrane</location>
        <topology evidence="1">Multi-pass membrane protein</topology>
    </subcellularLocation>
</comment>
<keyword evidence="4 9" id="KW-0812">Transmembrane</keyword>
<feature type="transmembrane region" description="Helical" evidence="9">
    <location>
        <begin position="445"/>
        <end position="463"/>
    </location>
</feature>
<dbReference type="InterPro" id="IPR026028">
    <property type="entry name" value="V-type_ATPase_116kDa_su_euka"/>
</dbReference>
<dbReference type="PIRSF" id="PIRSF001293">
    <property type="entry name" value="ATP6V0A1"/>
    <property type="match status" value="1"/>
</dbReference>
<evidence type="ECO:0000256" key="5">
    <source>
        <dbReference type="ARBA" id="ARBA00022781"/>
    </source>
</evidence>
<feature type="transmembrane region" description="Helical" evidence="9">
    <location>
        <begin position="527"/>
        <end position="547"/>
    </location>
</feature>
<name>A2FED9_TRIV3</name>